<dbReference type="InterPro" id="IPR035985">
    <property type="entry name" value="Ubiquitin-activating_enz"/>
</dbReference>
<comment type="caution">
    <text evidence="2">The sequence shown here is derived from an EMBL/GenBank/DDBJ whole genome shotgun (WGS) entry which is preliminary data.</text>
</comment>
<keyword evidence="3" id="KW-1185">Reference proteome</keyword>
<evidence type="ECO:0000259" key="1">
    <source>
        <dbReference type="Pfam" id="PF00899"/>
    </source>
</evidence>
<evidence type="ECO:0000313" key="3">
    <source>
        <dbReference type="Proteomes" id="UP001157167"/>
    </source>
</evidence>
<proteinExistence type="predicted"/>
<protein>
    <recommendedName>
        <fullName evidence="1">THIF-type NAD/FAD binding fold domain-containing protein</fullName>
    </recommendedName>
</protein>
<dbReference type="NCBIfam" id="NF006077">
    <property type="entry name" value="PRK08223.1"/>
    <property type="match status" value="1"/>
</dbReference>
<dbReference type="InterPro" id="IPR000594">
    <property type="entry name" value="ThiF_NAD_FAD-bd"/>
</dbReference>
<dbReference type="InterPro" id="IPR045886">
    <property type="entry name" value="ThiF/MoeB/HesA"/>
</dbReference>
<dbReference type="Pfam" id="PF00899">
    <property type="entry name" value="ThiF"/>
    <property type="match status" value="1"/>
</dbReference>
<reference evidence="3" key="1">
    <citation type="journal article" date="2019" name="Int. J. Syst. Evol. Microbiol.">
        <title>The Global Catalogue of Microorganisms (GCM) 10K type strain sequencing project: providing services to taxonomists for standard genome sequencing and annotation.</title>
        <authorList>
            <consortium name="The Broad Institute Genomics Platform"/>
            <consortium name="The Broad Institute Genome Sequencing Center for Infectious Disease"/>
            <person name="Wu L."/>
            <person name="Ma J."/>
        </authorList>
    </citation>
    <scope>NUCLEOTIDE SEQUENCE [LARGE SCALE GENOMIC DNA]</scope>
    <source>
        <strain evidence="3">NBRC 102407</strain>
    </source>
</reference>
<dbReference type="PANTHER" id="PTHR43267">
    <property type="entry name" value="TRNA THREONYLCARBAMOYLADENOSINE DEHYDRATASE"/>
    <property type="match status" value="1"/>
</dbReference>
<feature type="domain" description="THIF-type NAD/FAD binding fold" evidence="1">
    <location>
        <begin position="15"/>
        <end position="268"/>
    </location>
</feature>
<organism evidence="2 3">
    <name type="scientific">Zoogloea oryzae</name>
    <dbReference type="NCBI Taxonomy" id="310767"/>
    <lineage>
        <taxon>Bacteria</taxon>
        <taxon>Pseudomonadati</taxon>
        <taxon>Pseudomonadota</taxon>
        <taxon>Betaproteobacteria</taxon>
        <taxon>Rhodocyclales</taxon>
        <taxon>Zoogloeaceae</taxon>
        <taxon>Zoogloea</taxon>
    </lineage>
</organism>
<gene>
    <name evidence="2" type="ORF">GCM10007933_37770</name>
</gene>
<evidence type="ECO:0000313" key="2">
    <source>
        <dbReference type="EMBL" id="GLT24300.1"/>
    </source>
</evidence>
<dbReference type="SUPFAM" id="SSF69572">
    <property type="entry name" value="Activating enzymes of the ubiquitin-like proteins"/>
    <property type="match status" value="1"/>
</dbReference>
<dbReference type="EMBL" id="BSPX01000083">
    <property type="protein sequence ID" value="GLT24300.1"/>
    <property type="molecule type" value="Genomic_DNA"/>
</dbReference>
<dbReference type="CDD" id="cd01483">
    <property type="entry name" value="E1_enzyme_family"/>
    <property type="match status" value="1"/>
</dbReference>
<dbReference type="RefSeq" id="WP_284189465.1">
    <property type="nucleotide sequence ID" value="NZ_BSPX01000083.1"/>
</dbReference>
<sequence length="299" mass="32840">MPDANANFDYHEAFARNIGWVTEAEQAALRGKRIAIAGMGGVGGVHLLTLTRLGIGAFNIADMDTFDVVNFNRQAGASMSTVGQPKAEVMARMAKDINPELDIRIFDKGVDASNLDDFLSGVDLYVDGLDFFAFKARRDTFYACHRLGVPAVTAAPLGMGTAVLSFLPGHMSFEEYFRLEGCDEDEMAVRFLLGLSPAMLQRGYLADPTRVDFNARRGPSTIAACQLCAGVTATESLKILLGRGKVLCAPWGFHFDAYRNRYIKTWRPGGNRNPIQQIGLFIARRQLKAMRQGKFARTA</sequence>
<dbReference type="PANTHER" id="PTHR43267:SF1">
    <property type="entry name" value="TRNA THREONYLCARBAMOYLADENOSINE DEHYDRATASE"/>
    <property type="match status" value="1"/>
</dbReference>
<name>A0ABQ6FI02_9RHOO</name>
<dbReference type="Proteomes" id="UP001157167">
    <property type="component" value="Unassembled WGS sequence"/>
</dbReference>
<accession>A0ABQ6FI02</accession>
<dbReference type="Gene3D" id="3.40.50.720">
    <property type="entry name" value="NAD(P)-binding Rossmann-like Domain"/>
    <property type="match status" value="1"/>
</dbReference>